<dbReference type="GO" id="GO:1902936">
    <property type="term" value="F:phosphatidylinositol bisphosphate binding"/>
    <property type="evidence" value="ECO:0007669"/>
    <property type="project" value="TreeGrafter"/>
</dbReference>
<accession>A0A336K9A5</accession>
<protein>
    <submittedName>
        <fullName evidence="2">CSON006027 protein</fullName>
    </submittedName>
</protein>
<evidence type="ECO:0000313" key="2">
    <source>
        <dbReference type="EMBL" id="SSW97610.1"/>
    </source>
</evidence>
<dbReference type="SUPFAM" id="SSF52087">
    <property type="entry name" value="CRAL/TRIO domain"/>
    <property type="match status" value="1"/>
</dbReference>
<name>A0A336K9A5_CULSO</name>
<dbReference type="CDD" id="cd00170">
    <property type="entry name" value="SEC14"/>
    <property type="match status" value="1"/>
</dbReference>
<dbReference type="Pfam" id="PF00650">
    <property type="entry name" value="CRAL_TRIO"/>
    <property type="match status" value="1"/>
</dbReference>
<organism evidence="2">
    <name type="scientific">Culicoides sonorensis</name>
    <name type="common">Biting midge</name>
    <dbReference type="NCBI Taxonomy" id="179676"/>
    <lineage>
        <taxon>Eukaryota</taxon>
        <taxon>Metazoa</taxon>
        <taxon>Ecdysozoa</taxon>
        <taxon>Arthropoda</taxon>
        <taxon>Hexapoda</taxon>
        <taxon>Insecta</taxon>
        <taxon>Pterygota</taxon>
        <taxon>Neoptera</taxon>
        <taxon>Endopterygota</taxon>
        <taxon>Diptera</taxon>
        <taxon>Nematocera</taxon>
        <taxon>Chironomoidea</taxon>
        <taxon>Ceratopogonidae</taxon>
        <taxon>Ceratopogoninae</taxon>
        <taxon>Culicoides</taxon>
        <taxon>Monoculicoides</taxon>
    </lineage>
</organism>
<dbReference type="InterPro" id="IPR036273">
    <property type="entry name" value="CRAL/TRIO_N_dom_sf"/>
</dbReference>
<reference evidence="3" key="2">
    <citation type="submission" date="2018-07" db="EMBL/GenBank/DDBJ databases">
        <authorList>
            <person name="Quirk P.G."/>
            <person name="Krulwich T.A."/>
        </authorList>
    </citation>
    <scope>NUCLEOTIDE SEQUENCE</scope>
</reference>
<dbReference type="PANTHER" id="PTHR10174:SF222">
    <property type="entry name" value="GH10083P-RELATED"/>
    <property type="match status" value="1"/>
</dbReference>
<dbReference type="OMA" id="TIECYFT"/>
<dbReference type="VEuPathDB" id="VectorBase:CSON006027"/>
<dbReference type="Gene3D" id="1.20.5.1200">
    <property type="entry name" value="Alpha-tocopherol transfer"/>
    <property type="match status" value="1"/>
</dbReference>
<evidence type="ECO:0000259" key="1">
    <source>
        <dbReference type="PROSITE" id="PS50191"/>
    </source>
</evidence>
<gene>
    <name evidence="2" type="primary">CSON006027</name>
</gene>
<dbReference type="EMBL" id="UFQS01000022">
    <property type="protein sequence ID" value="SSW97610.1"/>
    <property type="molecule type" value="Genomic_DNA"/>
</dbReference>
<dbReference type="PANTHER" id="PTHR10174">
    <property type="entry name" value="ALPHA-TOCOPHEROL TRANSFER PROTEIN-RELATED"/>
    <property type="match status" value="1"/>
</dbReference>
<dbReference type="EMBL" id="UFQT01000022">
    <property type="protein sequence ID" value="SSX17996.1"/>
    <property type="molecule type" value="Genomic_DNA"/>
</dbReference>
<dbReference type="PROSITE" id="PS50191">
    <property type="entry name" value="CRAL_TRIO"/>
    <property type="match status" value="1"/>
</dbReference>
<proteinExistence type="predicted"/>
<dbReference type="AlphaFoldDB" id="A0A336K9A5"/>
<feature type="domain" description="CRAL-TRIO" evidence="1">
    <location>
        <begin position="88"/>
        <end position="245"/>
    </location>
</feature>
<dbReference type="InterPro" id="IPR001251">
    <property type="entry name" value="CRAL-TRIO_dom"/>
</dbReference>
<evidence type="ECO:0000313" key="3">
    <source>
        <dbReference type="EMBL" id="SSX17996.1"/>
    </source>
</evidence>
<reference evidence="2" key="1">
    <citation type="submission" date="2018-04" db="EMBL/GenBank/DDBJ databases">
        <authorList>
            <person name="Go L.Y."/>
            <person name="Mitchell J.A."/>
        </authorList>
    </citation>
    <scope>NUCLEOTIDE SEQUENCE</scope>
    <source>
        <tissue evidence="2">Whole organism</tissue>
    </source>
</reference>
<dbReference type="InterPro" id="IPR036865">
    <property type="entry name" value="CRAL-TRIO_dom_sf"/>
</dbReference>
<dbReference type="GO" id="GO:0016020">
    <property type="term" value="C:membrane"/>
    <property type="evidence" value="ECO:0007669"/>
    <property type="project" value="TreeGrafter"/>
</dbReference>
<sequence>MTMLPHPFYKKSDEFPVPEDKVKEVDEFYKWIKEQERFPNYSKEHAHLFLHACIWELPAAKKAIQRYGQIRANAPDIFDQRDPLLPAMQFVYENAYMISLPNLTPDGYRLLVYRLRHTDPSKVNFGEATKAFCMFNDVQISEDGPINGYVVIFDMKGVKLGHLAKVQFGPLRTFMNYIQEAHPVRLKKIYIVHTASFINQIMALVRPLIKSELLGLLKFTTNGPSEFFGPEYLPEEYGGELKSIEEFHVEQRKHIETEYRDWLIDSNNLRDAPKDKKANSGYLSSKITSLKGLEID</sequence>
<dbReference type="SMART" id="SM00516">
    <property type="entry name" value="SEC14"/>
    <property type="match status" value="1"/>
</dbReference>
<dbReference type="SUPFAM" id="SSF46938">
    <property type="entry name" value="CRAL/TRIO N-terminal domain"/>
    <property type="match status" value="1"/>
</dbReference>
<dbReference type="Gene3D" id="3.40.525.10">
    <property type="entry name" value="CRAL-TRIO lipid binding domain"/>
    <property type="match status" value="1"/>
</dbReference>